<dbReference type="EMBL" id="SRLO01000062">
    <property type="protein sequence ID" value="TNN79654.1"/>
    <property type="molecule type" value="Genomic_DNA"/>
</dbReference>
<organism evidence="2 3">
    <name type="scientific">Liparis tanakae</name>
    <name type="common">Tanaka's snailfish</name>
    <dbReference type="NCBI Taxonomy" id="230148"/>
    <lineage>
        <taxon>Eukaryota</taxon>
        <taxon>Metazoa</taxon>
        <taxon>Chordata</taxon>
        <taxon>Craniata</taxon>
        <taxon>Vertebrata</taxon>
        <taxon>Euteleostomi</taxon>
        <taxon>Actinopterygii</taxon>
        <taxon>Neopterygii</taxon>
        <taxon>Teleostei</taxon>
        <taxon>Neoteleostei</taxon>
        <taxon>Acanthomorphata</taxon>
        <taxon>Eupercaria</taxon>
        <taxon>Perciformes</taxon>
        <taxon>Cottioidei</taxon>
        <taxon>Cottales</taxon>
        <taxon>Liparidae</taxon>
        <taxon>Liparis</taxon>
    </lineage>
</organism>
<comment type="caution">
    <text evidence="2">The sequence shown here is derived from an EMBL/GenBank/DDBJ whole genome shotgun (WGS) entry which is preliminary data.</text>
</comment>
<reference evidence="2 3" key="1">
    <citation type="submission" date="2019-03" db="EMBL/GenBank/DDBJ databases">
        <title>First draft genome of Liparis tanakae, snailfish: a comprehensive survey of snailfish specific genes.</title>
        <authorList>
            <person name="Kim W."/>
            <person name="Song I."/>
            <person name="Jeong J.-H."/>
            <person name="Kim D."/>
            <person name="Kim S."/>
            <person name="Ryu S."/>
            <person name="Song J.Y."/>
            <person name="Lee S.K."/>
        </authorList>
    </citation>
    <scope>NUCLEOTIDE SEQUENCE [LARGE SCALE GENOMIC DNA]</scope>
    <source>
        <tissue evidence="2">Muscle</tissue>
    </source>
</reference>
<accession>A0A4Z2IQ67</accession>
<gene>
    <name evidence="2" type="ORF">EYF80_010028</name>
</gene>
<evidence type="ECO:0000313" key="2">
    <source>
        <dbReference type="EMBL" id="TNN79654.1"/>
    </source>
</evidence>
<dbReference type="Proteomes" id="UP000314294">
    <property type="component" value="Unassembled WGS sequence"/>
</dbReference>
<protein>
    <submittedName>
        <fullName evidence="2">Uncharacterized protein</fullName>
    </submittedName>
</protein>
<evidence type="ECO:0000256" key="1">
    <source>
        <dbReference type="SAM" id="MobiDB-lite"/>
    </source>
</evidence>
<proteinExistence type="predicted"/>
<name>A0A4Z2IQ67_9TELE</name>
<feature type="compositionally biased region" description="Polar residues" evidence="1">
    <location>
        <begin position="1"/>
        <end position="19"/>
    </location>
</feature>
<feature type="region of interest" description="Disordered" evidence="1">
    <location>
        <begin position="1"/>
        <end position="27"/>
    </location>
</feature>
<keyword evidence="3" id="KW-1185">Reference proteome</keyword>
<dbReference type="AlphaFoldDB" id="A0A4Z2IQ67"/>
<evidence type="ECO:0000313" key="3">
    <source>
        <dbReference type="Proteomes" id="UP000314294"/>
    </source>
</evidence>
<sequence>MQTGAAGSVRASQSASGGVNDNFRTHSSGDAIMLEGHHRSSPGSGKRRGLLLEVSITVLDPLLLDKATACHMTRCNAMTTAASYLSVRRRVRTVLPSEAMSNPSKQTGSATADHPEGGLAIVVLGHPRHWPQQYGQCSVWVRLRRPGLCWWPPLVAPPLEAPPLESELSEFLINLEELLVHLTPSIVM</sequence>